<dbReference type="EMBL" id="JACEIK010001415">
    <property type="protein sequence ID" value="MCD7469196.1"/>
    <property type="molecule type" value="Genomic_DNA"/>
</dbReference>
<evidence type="ECO:0000313" key="10">
    <source>
        <dbReference type="EMBL" id="MCD7469196.1"/>
    </source>
</evidence>
<evidence type="ECO:0000256" key="6">
    <source>
        <dbReference type="ARBA" id="ARBA00022786"/>
    </source>
</evidence>
<evidence type="ECO:0000256" key="1">
    <source>
        <dbReference type="ARBA" id="ARBA00000900"/>
    </source>
</evidence>
<name>A0ABS8TCN2_DATST</name>
<evidence type="ECO:0000313" key="11">
    <source>
        <dbReference type="Proteomes" id="UP000823775"/>
    </source>
</evidence>
<evidence type="ECO:0000256" key="8">
    <source>
        <dbReference type="PROSITE-ProRule" id="PRU00175"/>
    </source>
</evidence>
<accession>A0ABS8TCN2</accession>
<dbReference type="Proteomes" id="UP000823775">
    <property type="component" value="Unassembled WGS sequence"/>
</dbReference>
<organism evidence="10 11">
    <name type="scientific">Datura stramonium</name>
    <name type="common">Jimsonweed</name>
    <name type="synonym">Common thornapple</name>
    <dbReference type="NCBI Taxonomy" id="4076"/>
    <lineage>
        <taxon>Eukaryota</taxon>
        <taxon>Viridiplantae</taxon>
        <taxon>Streptophyta</taxon>
        <taxon>Embryophyta</taxon>
        <taxon>Tracheophyta</taxon>
        <taxon>Spermatophyta</taxon>
        <taxon>Magnoliopsida</taxon>
        <taxon>eudicotyledons</taxon>
        <taxon>Gunneridae</taxon>
        <taxon>Pentapetalae</taxon>
        <taxon>asterids</taxon>
        <taxon>lamiids</taxon>
        <taxon>Solanales</taxon>
        <taxon>Solanaceae</taxon>
        <taxon>Solanoideae</taxon>
        <taxon>Datureae</taxon>
        <taxon>Datura</taxon>
    </lineage>
</organism>
<dbReference type="InterPro" id="IPR013083">
    <property type="entry name" value="Znf_RING/FYVE/PHD"/>
</dbReference>
<dbReference type="PANTHER" id="PTHR22937">
    <property type="entry name" value="E3 UBIQUITIN-PROTEIN LIGASE RNF165"/>
    <property type="match status" value="1"/>
</dbReference>
<evidence type="ECO:0000256" key="5">
    <source>
        <dbReference type="ARBA" id="ARBA00022771"/>
    </source>
</evidence>
<reference evidence="10 11" key="1">
    <citation type="journal article" date="2021" name="BMC Genomics">
        <title>Datura genome reveals duplications of psychoactive alkaloid biosynthetic genes and high mutation rate following tissue culture.</title>
        <authorList>
            <person name="Rajewski A."/>
            <person name="Carter-House D."/>
            <person name="Stajich J."/>
            <person name="Litt A."/>
        </authorList>
    </citation>
    <scope>NUCLEOTIDE SEQUENCE [LARGE SCALE GENOMIC DNA]</scope>
    <source>
        <strain evidence="10">AR-01</strain>
    </source>
</reference>
<protein>
    <recommendedName>
        <fullName evidence="2">RING-type E3 ubiquitin transferase</fullName>
        <ecNumber evidence="2">2.3.2.27</ecNumber>
    </recommendedName>
</protein>
<comment type="catalytic activity">
    <reaction evidence="1">
        <text>S-ubiquitinyl-[E2 ubiquitin-conjugating enzyme]-L-cysteine + [acceptor protein]-L-lysine = [E2 ubiquitin-conjugating enzyme]-L-cysteine + N(6)-ubiquitinyl-[acceptor protein]-L-lysine.</text>
        <dbReference type="EC" id="2.3.2.27"/>
    </reaction>
</comment>
<evidence type="ECO:0000256" key="4">
    <source>
        <dbReference type="ARBA" id="ARBA00022723"/>
    </source>
</evidence>
<dbReference type="PANTHER" id="PTHR22937:SF175">
    <property type="entry name" value="RING-TYPE E3 UBIQUITIN TRANSFERASE"/>
    <property type="match status" value="1"/>
</dbReference>
<keyword evidence="7" id="KW-0862">Zinc</keyword>
<dbReference type="InterPro" id="IPR001841">
    <property type="entry name" value="Znf_RING"/>
</dbReference>
<keyword evidence="11" id="KW-1185">Reference proteome</keyword>
<dbReference type="Pfam" id="PF13639">
    <property type="entry name" value="zf-RING_2"/>
    <property type="match status" value="1"/>
</dbReference>
<dbReference type="EC" id="2.3.2.27" evidence="2"/>
<dbReference type="SUPFAM" id="SSF57850">
    <property type="entry name" value="RING/U-box"/>
    <property type="match status" value="1"/>
</dbReference>
<feature type="domain" description="RING-type" evidence="9">
    <location>
        <begin position="129"/>
        <end position="170"/>
    </location>
</feature>
<sequence length="179" mass="20855">MSIIHVHSKPIGAVAFGLQRAPIMVEDMFAHQLMNRTFQVDRLLNRYYFHGRSAQNYFDQSTSELIDDHYVTSNPFELITRFLDRHQEANYMEEKEEDFVLEYFKTRTHCAAALKDGINNSTKTYEEICAICQAEFEHEETIGTLGCGHEYHTSCIKQWLLRKKDCPMCRASVLPFTST</sequence>
<gene>
    <name evidence="10" type="ORF">HAX54_008050</name>
</gene>
<comment type="caution">
    <text evidence="10">The sequence shown here is derived from an EMBL/GenBank/DDBJ whole genome shotgun (WGS) entry which is preliminary data.</text>
</comment>
<keyword evidence="4" id="KW-0479">Metal-binding</keyword>
<evidence type="ECO:0000256" key="2">
    <source>
        <dbReference type="ARBA" id="ARBA00012483"/>
    </source>
</evidence>
<dbReference type="SMART" id="SM00184">
    <property type="entry name" value="RING"/>
    <property type="match status" value="1"/>
</dbReference>
<evidence type="ECO:0000259" key="9">
    <source>
        <dbReference type="PROSITE" id="PS50089"/>
    </source>
</evidence>
<dbReference type="Gene3D" id="3.30.40.10">
    <property type="entry name" value="Zinc/RING finger domain, C3HC4 (zinc finger)"/>
    <property type="match status" value="1"/>
</dbReference>
<keyword evidence="3" id="KW-0808">Transferase</keyword>
<dbReference type="InterPro" id="IPR045191">
    <property type="entry name" value="MBR1/2-like"/>
</dbReference>
<evidence type="ECO:0000256" key="7">
    <source>
        <dbReference type="ARBA" id="ARBA00022833"/>
    </source>
</evidence>
<evidence type="ECO:0000256" key="3">
    <source>
        <dbReference type="ARBA" id="ARBA00022679"/>
    </source>
</evidence>
<proteinExistence type="predicted"/>
<dbReference type="PROSITE" id="PS50089">
    <property type="entry name" value="ZF_RING_2"/>
    <property type="match status" value="1"/>
</dbReference>
<keyword evidence="5 8" id="KW-0863">Zinc-finger</keyword>
<keyword evidence="6" id="KW-0833">Ubl conjugation pathway</keyword>